<feature type="binding site" evidence="14">
    <location>
        <position position="146"/>
    </location>
    <ligand>
        <name>ATP</name>
        <dbReference type="ChEBI" id="CHEBI:30616"/>
    </ligand>
</feature>
<evidence type="ECO:0000256" key="13">
    <source>
        <dbReference type="PIRNR" id="PIRNR004930"/>
    </source>
</evidence>
<comment type="subcellular location">
    <subcellularLocation>
        <location evidence="1 13">Cytoplasm</location>
    </subcellularLocation>
</comment>
<evidence type="ECO:0000256" key="3">
    <source>
        <dbReference type="ARBA" id="ARBA00012584"/>
    </source>
</evidence>
<feature type="binding site" evidence="14">
    <location>
        <position position="138"/>
    </location>
    <ligand>
        <name>ATP</name>
        <dbReference type="ChEBI" id="CHEBI:30616"/>
    </ligand>
</feature>
<evidence type="ECO:0000256" key="4">
    <source>
        <dbReference type="ARBA" id="ARBA00015492"/>
    </source>
</evidence>
<dbReference type="PANTHER" id="PTHR17490">
    <property type="entry name" value="SUA5"/>
    <property type="match status" value="1"/>
</dbReference>
<name>A0A1W1IFF4_9LACT</name>
<dbReference type="FunFam" id="3.90.870.10:FF:000009">
    <property type="entry name" value="Threonylcarbamoyl-AMP synthase, putative"/>
    <property type="match status" value="1"/>
</dbReference>
<dbReference type="GO" id="GO:0005737">
    <property type="term" value="C:cytoplasm"/>
    <property type="evidence" value="ECO:0007669"/>
    <property type="project" value="UniProtKB-SubCell"/>
</dbReference>
<evidence type="ECO:0000256" key="7">
    <source>
        <dbReference type="ARBA" id="ARBA00022694"/>
    </source>
</evidence>
<keyword evidence="17" id="KW-1185">Reference proteome</keyword>
<dbReference type="GO" id="GO:0006450">
    <property type="term" value="P:regulation of translational fidelity"/>
    <property type="evidence" value="ECO:0007669"/>
    <property type="project" value="TreeGrafter"/>
</dbReference>
<evidence type="ECO:0000256" key="9">
    <source>
        <dbReference type="ARBA" id="ARBA00022741"/>
    </source>
</evidence>
<dbReference type="Gene3D" id="3.90.870.10">
    <property type="entry name" value="DHBP synthase"/>
    <property type="match status" value="1"/>
</dbReference>
<feature type="binding site" evidence="14">
    <location>
        <position position="176"/>
    </location>
    <ligand>
        <name>L-threonine</name>
        <dbReference type="ChEBI" id="CHEBI:57926"/>
    </ligand>
</feature>
<evidence type="ECO:0000256" key="8">
    <source>
        <dbReference type="ARBA" id="ARBA00022695"/>
    </source>
</evidence>
<evidence type="ECO:0000256" key="14">
    <source>
        <dbReference type="PIRSR" id="PIRSR004930-1"/>
    </source>
</evidence>
<evidence type="ECO:0000256" key="6">
    <source>
        <dbReference type="ARBA" id="ARBA00022679"/>
    </source>
</evidence>
<dbReference type="GO" id="GO:0000049">
    <property type="term" value="F:tRNA binding"/>
    <property type="evidence" value="ECO:0007669"/>
    <property type="project" value="TreeGrafter"/>
</dbReference>
<reference evidence="17" key="1">
    <citation type="submission" date="2016-04" db="EMBL/GenBank/DDBJ databases">
        <authorList>
            <person name="Strepis N."/>
        </authorList>
    </citation>
    <scope>NUCLEOTIDE SEQUENCE [LARGE SCALE GENOMIC DNA]</scope>
</reference>
<evidence type="ECO:0000259" key="15">
    <source>
        <dbReference type="PROSITE" id="PS51163"/>
    </source>
</evidence>
<dbReference type="EMBL" id="FWEY01000003">
    <property type="protein sequence ID" value="SLM51750.1"/>
    <property type="molecule type" value="Genomic_DNA"/>
</dbReference>
<evidence type="ECO:0000256" key="5">
    <source>
        <dbReference type="ARBA" id="ARBA00022490"/>
    </source>
</evidence>
<dbReference type="PROSITE" id="PS51163">
    <property type="entry name" value="YRDC"/>
    <property type="match status" value="1"/>
</dbReference>
<dbReference type="EC" id="2.7.7.87" evidence="3 13"/>
<sequence>METKIYDASTIDEAAELLKVGELIAFPTETVYGLGAIASNDEAVKNVYKVKGRPSDNPLIVHVSDRKIAQYVAFVPQQAEALMEAFWPGPLTLIFPMKEGVFAPTVTAGHNTVALRMPAQEQTLELIRKTGFPLVGPSANTSGKPSPTTAQHVLHDLSGKIAGILDGGETQIGLESTVLDLTNADGPVILRPGAITEVQLEPIIGKLAGSAQTTNEAEAPKAPGMKYQHYAPAQPVILIDGTAADWEGVIEEYRGKGKAIGILASEEQLAVHKAAARATYSLGLKDDVAAASQRLYAGLRYLDEQPIDVILAEAYDLSGLGKAFMNRLEKAASSKYPKKQAK</sequence>
<dbReference type="NCBIfam" id="TIGR00057">
    <property type="entry name" value="L-threonylcarbamoyladenylate synthase"/>
    <property type="match status" value="1"/>
</dbReference>
<feature type="binding site" evidence="14">
    <location>
        <position position="53"/>
    </location>
    <ligand>
        <name>ATP</name>
        <dbReference type="ChEBI" id="CHEBI:30616"/>
    </ligand>
</feature>
<feature type="binding site" evidence="14">
    <location>
        <position position="62"/>
    </location>
    <ligand>
        <name>L-threonine</name>
        <dbReference type="ChEBI" id="CHEBI:57926"/>
    </ligand>
</feature>
<dbReference type="InterPro" id="IPR010923">
    <property type="entry name" value="T(6)A37_SUA5"/>
</dbReference>
<dbReference type="Pfam" id="PF01300">
    <property type="entry name" value="Sua5_yciO_yrdC"/>
    <property type="match status" value="1"/>
</dbReference>
<dbReference type="RefSeq" id="WP_086942568.1">
    <property type="nucleotide sequence ID" value="NZ_FONM01000004.1"/>
</dbReference>
<feature type="binding site" evidence="14">
    <location>
        <position position="191"/>
    </location>
    <ligand>
        <name>ATP</name>
        <dbReference type="ChEBI" id="CHEBI:30616"/>
    </ligand>
</feature>
<comment type="function">
    <text evidence="13">Required for the formation of a threonylcarbamoyl group on adenosine at position 37 (t(6)A37) in tRNAs that read codons beginning with adenine.</text>
</comment>
<keyword evidence="5 13" id="KW-0963">Cytoplasm</keyword>
<dbReference type="InterPro" id="IPR017945">
    <property type="entry name" value="DHBP_synth_RibB-like_a/b_dom"/>
</dbReference>
<evidence type="ECO:0000256" key="11">
    <source>
        <dbReference type="ARBA" id="ARBA00029774"/>
    </source>
</evidence>
<evidence type="ECO:0000313" key="16">
    <source>
        <dbReference type="EMBL" id="SLM51750.1"/>
    </source>
</evidence>
<dbReference type="OrthoDB" id="9814580at2"/>
<dbReference type="GO" id="GO:0008033">
    <property type="term" value="P:tRNA processing"/>
    <property type="evidence" value="ECO:0007669"/>
    <property type="project" value="UniProtKB-KW"/>
</dbReference>
<evidence type="ECO:0000256" key="10">
    <source>
        <dbReference type="ARBA" id="ARBA00022840"/>
    </source>
</evidence>
<keyword evidence="7 13" id="KW-0819">tRNA processing</keyword>
<evidence type="ECO:0000256" key="1">
    <source>
        <dbReference type="ARBA" id="ARBA00004496"/>
    </source>
</evidence>
<dbReference type="InterPro" id="IPR050156">
    <property type="entry name" value="TC-AMP_synthase_SUA5"/>
</dbReference>
<keyword evidence="10 13" id="KW-0067">ATP-binding</keyword>
<dbReference type="STRING" id="43064.SAMN04488086_104133"/>
<evidence type="ECO:0000256" key="2">
    <source>
        <dbReference type="ARBA" id="ARBA00007663"/>
    </source>
</evidence>
<dbReference type="GO" id="GO:0005524">
    <property type="term" value="F:ATP binding"/>
    <property type="evidence" value="ECO:0007669"/>
    <property type="project" value="UniProtKB-UniRule"/>
</dbReference>
<evidence type="ECO:0000313" key="17">
    <source>
        <dbReference type="Proteomes" id="UP000195985"/>
    </source>
</evidence>
<comment type="similarity">
    <text evidence="2 13">Belongs to the SUA5 family.</text>
</comment>
<dbReference type="GO" id="GO:0061710">
    <property type="term" value="F:L-threonylcarbamoyladenylate synthase"/>
    <property type="evidence" value="ECO:0007669"/>
    <property type="project" value="UniProtKB-EC"/>
</dbReference>
<dbReference type="GO" id="GO:0003725">
    <property type="term" value="F:double-stranded RNA binding"/>
    <property type="evidence" value="ECO:0007669"/>
    <property type="project" value="UniProtKB-UniRule"/>
</dbReference>
<keyword evidence="6 13" id="KW-0808">Transferase</keyword>
<comment type="catalytic activity">
    <reaction evidence="12 13">
        <text>L-threonine + hydrogencarbonate + ATP = L-threonylcarbamoyladenylate + diphosphate + H2O</text>
        <dbReference type="Rhea" id="RHEA:36407"/>
        <dbReference type="ChEBI" id="CHEBI:15377"/>
        <dbReference type="ChEBI" id="CHEBI:17544"/>
        <dbReference type="ChEBI" id="CHEBI:30616"/>
        <dbReference type="ChEBI" id="CHEBI:33019"/>
        <dbReference type="ChEBI" id="CHEBI:57926"/>
        <dbReference type="ChEBI" id="CHEBI:73682"/>
        <dbReference type="EC" id="2.7.7.87"/>
    </reaction>
</comment>
<feature type="domain" description="YrdC-like" evidence="15">
    <location>
        <begin position="8"/>
        <end position="195"/>
    </location>
</feature>
<dbReference type="InterPro" id="IPR006070">
    <property type="entry name" value="Sua5-like_dom"/>
</dbReference>
<dbReference type="SUPFAM" id="SSF55821">
    <property type="entry name" value="YrdC/RibB"/>
    <property type="match status" value="1"/>
</dbReference>
<dbReference type="AlphaFoldDB" id="A0A1W1IFF4"/>
<accession>A0A1W1IFF4</accession>
<feature type="binding site" evidence="14">
    <location>
        <position position="112"/>
    </location>
    <ligand>
        <name>ATP</name>
        <dbReference type="ChEBI" id="CHEBI:30616"/>
    </ligand>
</feature>
<evidence type="ECO:0000256" key="12">
    <source>
        <dbReference type="ARBA" id="ARBA00048366"/>
    </source>
</evidence>
<feature type="binding site" evidence="14">
    <location>
        <position position="116"/>
    </location>
    <ligand>
        <name>L-threonine</name>
        <dbReference type="ChEBI" id="CHEBI:57926"/>
    </ligand>
</feature>
<protein>
    <recommendedName>
        <fullName evidence="4 13">Threonylcarbamoyl-AMP synthase</fullName>
        <shortName evidence="13">TC-AMP synthase</shortName>
        <ecNumber evidence="3 13">2.7.7.87</ecNumber>
    </recommendedName>
    <alternativeName>
        <fullName evidence="11 13">L-threonylcarbamoyladenylate synthase</fullName>
    </alternativeName>
</protein>
<dbReference type="InterPro" id="IPR005145">
    <property type="entry name" value="Sua5_C"/>
</dbReference>
<gene>
    <name evidence="16" type="ORF">TPAS_1428</name>
</gene>
<keyword evidence="8 13" id="KW-0548">Nucleotidyltransferase</keyword>
<dbReference type="Proteomes" id="UP000195985">
    <property type="component" value="Unassembled WGS sequence"/>
</dbReference>
<feature type="binding site" evidence="14">
    <location>
        <position position="30"/>
    </location>
    <ligand>
        <name>L-threonine</name>
        <dbReference type="ChEBI" id="CHEBI:57926"/>
    </ligand>
</feature>
<dbReference type="Gene3D" id="3.40.50.11030">
    <property type="entry name" value="Threonylcarbamoyl-AMP synthase, C-terminal domain"/>
    <property type="match status" value="1"/>
</dbReference>
<dbReference type="PANTHER" id="PTHR17490:SF16">
    <property type="entry name" value="THREONYLCARBAMOYL-AMP SYNTHASE"/>
    <property type="match status" value="1"/>
</dbReference>
<feature type="binding site" evidence="14">
    <location>
        <position position="57"/>
    </location>
    <ligand>
        <name>ATP</name>
        <dbReference type="ChEBI" id="CHEBI:30616"/>
    </ligand>
</feature>
<proteinExistence type="inferred from homology"/>
<keyword evidence="9 13" id="KW-0547">Nucleotide-binding</keyword>
<dbReference type="InterPro" id="IPR038385">
    <property type="entry name" value="Sua5/YwlC_C"/>
</dbReference>
<organism evidence="16 17">
    <name type="scientific">Trichococcus pasteurii</name>
    <dbReference type="NCBI Taxonomy" id="43064"/>
    <lineage>
        <taxon>Bacteria</taxon>
        <taxon>Bacillati</taxon>
        <taxon>Bacillota</taxon>
        <taxon>Bacilli</taxon>
        <taxon>Lactobacillales</taxon>
        <taxon>Carnobacteriaceae</taxon>
        <taxon>Trichococcus</taxon>
    </lineage>
</organism>
<dbReference type="PIRSF" id="PIRSF004930">
    <property type="entry name" value="Tln_factor_SUA5"/>
    <property type="match status" value="1"/>
</dbReference>
<dbReference type="Pfam" id="PF03481">
    <property type="entry name" value="Sua5_C"/>
    <property type="match status" value="1"/>
</dbReference>
<feature type="binding site" evidence="14">
    <location>
        <position position="230"/>
    </location>
    <ligand>
        <name>ATP</name>
        <dbReference type="ChEBI" id="CHEBI:30616"/>
    </ligand>
</feature>